<feature type="region of interest" description="Disordered" evidence="1">
    <location>
        <begin position="127"/>
        <end position="189"/>
    </location>
</feature>
<evidence type="ECO:0000313" key="3">
    <source>
        <dbReference type="Proteomes" id="UP000487350"/>
    </source>
</evidence>
<comment type="caution">
    <text evidence="2">The sequence shown here is derived from an EMBL/GenBank/DDBJ whole genome shotgun (WGS) entry which is preliminary data.</text>
</comment>
<dbReference type="EMBL" id="WJBU01000005">
    <property type="protein sequence ID" value="MRD46701.1"/>
    <property type="molecule type" value="Genomic_DNA"/>
</dbReference>
<dbReference type="RefSeq" id="WP_153584050.1">
    <property type="nucleotide sequence ID" value="NZ_WJBU01000005.1"/>
</dbReference>
<sequence length="189" mass="21030">MAKSTPEAEQTLPDAQTLSPGFLDWLKQNFKWLFNTTSTVTSVGTAYIYDEGGNLLGEYDNGSALGKGRTEYIWLPTDSGQSMPIGFYGNGKFFAVHTDHLGTTRLATDETKKPVWQLPYAFPDSAKQTPLRVGRRRDPWRHSVSQTSYNASSSSITAHIRDDRRAKKSGPKSRFAVEQSMRHALALPS</sequence>
<reference evidence="2 3" key="1">
    <citation type="submission" date="2019-11" db="EMBL/GenBank/DDBJ databases">
        <title>Caenimonas koreensis gen. nov., sp. nov., isolated from activated sludge.</title>
        <authorList>
            <person name="Seung H.R."/>
        </authorList>
    </citation>
    <scope>NUCLEOTIDE SEQUENCE [LARGE SCALE GENOMIC DNA]</scope>
    <source>
        <strain evidence="2 3">EMB320</strain>
    </source>
</reference>
<organism evidence="2 3">
    <name type="scientific">Caenimonas koreensis DSM 17982</name>
    <dbReference type="NCBI Taxonomy" id="1121255"/>
    <lineage>
        <taxon>Bacteria</taxon>
        <taxon>Pseudomonadati</taxon>
        <taxon>Pseudomonadota</taxon>
        <taxon>Betaproteobacteria</taxon>
        <taxon>Burkholderiales</taxon>
        <taxon>Comamonadaceae</taxon>
        <taxon>Caenimonas</taxon>
    </lineage>
</organism>
<proteinExistence type="predicted"/>
<keyword evidence="3" id="KW-1185">Reference proteome</keyword>
<protein>
    <submittedName>
        <fullName evidence="2">Uncharacterized protein</fullName>
    </submittedName>
</protein>
<gene>
    <name evidence="2" type="ORF">GHT07_05400</name>
</gene>
<name>A0A844B843_9BURK</name>
<dbReference type="OrthoDB" id="5445630at2"/>
<evidence type="ECO:0000256" key="1">
    <source>
        <dbReference type="SAM" id="MobiDB-lite"/>
    </source>
</evidence>
<dbReference type="Proteomes" id="UP000487350">
    <property type="component" value="Unassembled WGS sequence"/>
</dbReference>
<evidence type="ECO:0000313" key="2">
    <source>
        <dbReference type="EMBL" id="MRD46701.1"/>
    </source>
</evidence>
<feature type="compositionally biased region" description="Polar residues" evidence="1">
    <location>
        <begin position="143"/>
        <end position="157"/>
    </location>
</feature>
<dbReference type="Gene3D" id="2.180.10.10">
    <property type="entry name" value="RHS repeat-associated core"/>
    <property type="match status" value="1"/>
</dbReference>
<accession>A0A844B843</accession>
<dbReference type="AlphaFoldDB" id="A0A844B843"/>